<protein>
    <recommendedName>
        <fullName evidence="9">Major facilitator superfamily (MFS) profile domain-containing protein</fullName>
    </recommendedName>
</protein>
<feature type="transmembrane region" description="Helical" evidence="8">
    <location>
        <begin position="355"/>
        <end position="378"/>
    </location>
</feature>
<dbReference type="PRINTS" id="PR00171">
    <property type="entry name" value="SUGRTRNSPORT"/>
</dbReference>
<organism evidence="10 11">
    <name type="scientific">Exophiala xenobiotica</name>
    <dbReference type="NCBI Taxonomy" id="348802"/>
    <lineage>
        <taxon>Eukaryota</taxon>
        <taxon>Fungi</taxon>
        <taxon>Dikarya</taxon>
        <taxon>Ascomycota</taxon>
        <taxon>Pezizomycotina</taxon>
        <taxon>Eurotiomycetes</taxon>
        <taxon>Chaetothyriomycetidae</taxon>
        <taxon>Chaetothyriales</taxon>
        <taxon>Herpotrichiellaceae</taxon>
        <taxon>Exophiala</taxon>
    </lineage>
</organism>
<feature type="transmembrane region" description="Helical" evidence="8">
    <location>
        <begin position="440"/>
        <end position="459"/>
    </location>
</feature>
<evidence type="ECO:0000256" key="7">
    <source>
        <dbReference type="RuleBase" id="RU003346"/>
    </source>
</evidence>
<dbReference type="PROSITE" id="PS00217">
    <property type="entry name" value="SUGAR_TRANSPORT_2"/>
    <property type="match status" value="1"/>
</dbReference>
<accession>A0A0D2E300</accession>
<feature type="transmembrane region" description="Helical" evidence="8">
    <location>
        <begin position="202"/>
        <end position="222"/>
    </location>
</feature>
<evidence type="ECO:0000259" key="9">
    <source>
        <dbReference type="PROSITE" id="PS50850"/>
    </source>
</evidence>
<feature type="transmembrane region" description="Helical" evidence="8">
    <location>
        <begin position="115"/>
        <end position="135"/>
    </location>
</feature>
<dbReference type="InterPro" id="IPR005828">
    <property type="entry name" value="MFS_sugar_transport-like"/>
</dbReference>
<feature type="transmembrane region" description="Helical" evidence="8">
    <location>
        <begin position="471"/>
        <end position="489"/>
    </location>
</feature>
<dbReference type="InterPro" id="IPR020846">
    <property type="entry name" value="MFS_dom"/>
</dbReference>
<dbReference type="FunFam" id="1.20.1250.20:FF:000026">
    <property type="entry name" value="MFS quinate transporter QutD"/>
    <property type="match status" value="1"/>
</dbReference>
<dbReference type="InterPro" id="IPR036259">
    <property type="entry name" value="MFS_trans_sf"/>
</dbReference>
<keyword evidence="4 8" id="KW-0812">Transmembrane</keyword>
<keyword evidence="11" id="KW-1185">Reference proteome</keyword>
<dbReference type="CDD" id="cd17356">
    <property type="entry name" value="MFS_HXT"/>
    <property type="match status" value="1"/>
</dbReference>
<dbReference type="PANTHER" id="PTHR48022:SF7">
    <property type="entry name" value="MAJOR FACILITATOR SUPERFAMILY (MFS) PROFILE DOMAIN-CONTAINING PROTEIN-RELATED"/>
    <property type="match status" value="1"/>
</dbReference>
<keyword evidence="6 8" id="KW-0472">Membrane</keyword>
<dbReference type="GO" id="GO:0005351">
    <property type="term" value="F:carbohydrate:proton symporter activity"/>
    <property type="evidence" value="ECO:0007669"/>
    <property type="project" value="TreeGrafter"/>
</dbReference>
<dbReference type="InterPro" id="IPR050360">
    <property type="entry name" value="MFS_Sugar_Transporters"/>
</dbReference>
<evidence type="ECO:0000256" key="1">
    <source>
        <dbReference type="ARBA" id="ARBA00004141"/>
    </source>
</evidence>
<dbReference type="InterPro" id="IPR005829">
    <property type="entry name" value="Sugar_transporter_CS"/>
</dbReference>
<dbReference type="PROSITE" id="PS50850">
    <property type="entry name" value="MFS"/>
    <property type="match status" value="1"/>
</dbReference>
<dbReference type="Proteomes" id="UP000054342">
    <property type="component" value="Unassembled WGS sequence"/>
</dbReference>
<reference evidence="10 11" key="1">
    <citation type="submission" date="2015-01" db="EMBL/GenBank/DDBJ databases">
        <title>The Genome Sequence of Exophiala xenobiotica CBS118157.</title>
        <authorList>
            <consortium name="The Broad Institute Genomics Platform"/>
            <person name="Cuomo C."/>
            <person name="de Hoog S."/>
            <person name="Gorbushina A."/>
            <person name="Stielow B."/>
            <person name="Teixiera M."/>
            <person name="Abouelleil A."/>
            <person name="Chapman S.B."/>
            <person name="Priest M."/>
            <person name="Young S.K."/>
            <person name="Wortman J."/>
            <person name="Nusbaum C."/>
            <person name="Birren B."/>
        </authorList>
    </citation>
    <scope>NUCLEOTIDE SEQUENCE [LARGE SCALE GENOMIC DNA]</scope>
    <source>
        <strain evidence="10 11">CBS 118157</strain>
    </source>
</reference>
<dbReference type="PROSITE" id="PS00216">
    <property type="entry name" value="SUGAR_TRANSPORT_1"/>
    <property type="match status" value="1"/>
</dbReference>
<dbReference type="OrthoDB" id="4142200at2759"/>
<feature type="domain" description="Major facilitator superfamily (MFS) profile" evidence="9">
    <location>
        <begin position="34"/>
        <end position="493"/>
    </location>
</feature>
<gene>
    <name evidence="10" type="ORF">PV05_11509</name>
</gene>
<dbReference type="EMBL" id="KN847323">
    <property type="protein sequence ID" value="KIW49868.1"/>
    <property type="molecule type" value="Genomic_DNA"/>
</dbReference>
<dbReference type="Gene3D" id="1.20.1250.20">
    <property type="entry name" value="MFS general substrate transporter like domains"/>
    <property type="match status" value="1"/>
</dbReference>
<dbReference type="GO" id="GO:0016020">
    <property type="term" value="C:membrane"/>
    <property type="evidence" value="ECO:0007669"/>
    <property type="project" value="UniProtKB-SubCell"/>
</dbReference>
<evidence type="ECO:0000256" key="5">
    <source>
        <dbReference type="ARBA" id="ARBA00022989"/>
    </source>
</evidence>
<evidence type="ECO:0000256" key="2">
    <source>
        <dbReference type="ARBA" id="ARBA00010992"/>
    </source>
</evidence>
<dbReference type="InterPro" id="IPR003663">
    <property type="entry name" value="Sugar/inositol_transpt"/>
</dbReference>
<evidence type="ECO:0000256" key="6">
    <source>
        <dbReference type="ARBA" id="ARBA00023136"/>
    </source>
</evidence>
<dbReference type="GeneID" id="25333417"/>
<comment type="subcellular location">
    <subcellularLocation>
        <location evidence="1">Membrane</location>
        <topology evidence="1">Multi-pass membrane protein</topology>
    </subcellularLocation>
</comment>
<dbReference type="AlphaFoldDB" id="A0A0D2E300"/>
<dbReference type="NCBIfam" id="TIGR00879">
    <property type="entry name" value="SP"/>
    <property type="match status" value="1"/>
</dbReference>
<name>A0A0D2E300_9EURO</name>
<keyword evidence="5 8" id="KW-1133">Transmembrane helix</keyword>
<dbReference type="SUPFAM" id="SSF103473">
    <property type="entry name" value="MFS general substrate transporter"/>
    <property type="match status" value="1"/>
</dbReference>
<evidence type="ECO:0000256" key="8">
    <source>
        <dbReference type="SAM" id="Phobius"/>
    </source>
</evidence>
<evidence type="ECO:0000256" key="3">
    <source>
        <dbReference type="ARBA" id="ARBA00022448"/>
    </source>
</evidence>
<evidence type="ECO:0000256" key="4">
    <source>
        <dbReference type="ARBA" id="ARBA00022692"/>
    </source>
</evidence>
<feature type="transmembrane region" description="Helical" evidence="8">
    <location>
        <begin position="28"/>
        <end position="47"/>
    </location>
</feature>
<feature type="transmembrane region" description="Helical" evidence="8">
    <location>
        <begin position="327"/>
        <end position="348"/>
    </location>
</feature>
<feature type="transmembrane region" description="Helical" evidence="8">
    <location>
        <begin position="404"/>
        <end position="428"/>
    </location>
</feature>
<dbReference type="RefSeq" id="XP_013310453.1">
    <property type="nucleotide sequence ID" value="XM_013454999.1"/>
</dbReference>
<feature type="transmembrane region" description="Helical" evidence="8">
    <location>
        <begin position="141"/>
        <end position="159"/>
    </location>
</feature>
<feature type="transmembrane region" description="Helical" evidence="8">
    <location>
        <begin position="298"/>
        <end position="321"/>
    </location>
</feature>
<keyword evidence="3 7" id="KW-0813">Transport</keyword>
<sequence>MPPSSWGSCESTRRLVAHPRTIVNMYQIGNIYFITAIAVIGGGLFGFDISSMSAIIGTDQYKCYFNEGDGPPNCSGPHSDTQGGITASMPGGSFVGALASGFLTDIFGRKRAIQIGAIIWCIGCIIVCASQNIGMLVAGRFINGVSVGICSAQVPVYVAELAPPSKRGRVVGAQQWAITWGILIMFYISYGCSFIDGPAAFRVPWGLQMIPAIILGFALFLTPESPRWLARKDRWEECHAVLALVHAKGNRNAPFVLKELQEIREFVEFEARNKDVSYLELVKPNMIYRLHVGVFTQIWSQLTGMNVMMYYITYVFGMAGLTGNTNLIASSIQYVINVGMTIFALVFIDRWGRRWPLLIGSTFMGIWMWANAGLLASYGKPAPPGGVDGVPEESWQIHGAPARAVIACTYLFVASFAPTWGPVSWIYPPELFPLRVRGKAVAVTTASNWIFNFALSYFVPPAFENIKWKTYLVFGCFCTAMTIHVFFCFPETAGRTLEEVDEIFSSNIKPWNTHVDFHRVRREEQGEVDLEKKLSLGGHHHENKVHDVAEGAPQTHQVEKHEAA</sequence>
<proteinExistence type="inferred from homology"/>
<feature type="transmembrane region" description="Helical" evidence="8">
    <location>
        <begin position="171"/>
        <end position="190"/>
    </location>
</feature>
<dbReference type="PANTHER" id="PTHR48022">
    <property type="entry name" value="PLASTIDIC GLUCOSE TRANSPORTER 4"/>
    <property type="match status" value="1"/>
</dbReference>
<evidence type="ECO:0000313" key="10">
    <source>
        <dbReference type="EMBL" id="KIW49868.1"/>
    </source>
</evidence>
<dbReference type="Pfam" id="PF00083">
    <property type="entry name" value="Sugar_tr"/>
    <property type="match status" value="1"/>
</dbReference>
<evidence type="ECO:0000313" key="11">
    <source>
        <dbReference type="Proteomes" id="UP000054342"/>
    </source>
</evidence>
<comment type="similarity">
    <text evidence="2 7">Belongs to the major facilitator superfamily. Sugar transporter (TC 2.A.1.1) family.</text>
</comment>